<dbReference type="STRING" id="179408.Osc7112_2900"/>
<dbReference type="PANTHER" id="PTHR35579:SF3">
    <property type="entry name" value="CRISPR SYSTEM CMS ENDORIBONUCLEASE CSM3"/>
    <property type="match status" value="1"/>
</dbReference>
<evidence type="ECO:0000313" key="3">
    <source>
        <dbReference type="EMBL" id="AFZ07300.1"/>
    </source>
</evidence>
<keyword evidence="1" id="KW-0051">Antiviral defense</keyword>
<dbReference type="EMBL" id="CP003614">
    <property type="protein sequence ID" value="AFZ07300.1"/>
    <property type="molecule type" value="Genomic_DNA"/>
</dbReference>
<dbReference type="InterPro" id="IPR052216">
    <property type="entry name" value="CRISPR_Csm3_endoribonuclease"/>
</dbReference>
<protein>
    <recommendedName>
        <fullName evidence="2">CRISPR type III-associated protein domain-containing protein</fullName>
    </recommendedName>
</protein>
<gene>
    <name evidence="3" type="ORF">Osc7112_2900</name>
</gene>
<dbReference type="InterPro" id="IPR005537">
    <property type="entry name" value="RAMP_III_fam"/>
</dbReference>
<organism evidence="3 4">
    <name type="scientific">Phormidium nigroviride PCC 7112</name>
    <dbReference type="NCBI Taxonomy" id="179408"/>
    <lineage>
        <taxon>Bacteria</taxon>
        <taxon>Bacillati</taxon>
        <taxon>Cyanobacteriota</taxon>
        <taxon>Cyanophyceae</taxon>
        <taxon>Oscillatoriophycideae</taxon>
        <taxon>Oscillatoriales</taxon>
        <taxon>Oscillatoriaceae</taxon>
        <taxon>Phormidium</taxon>
    </lineage>
</organism>
<dbReference type="PATRIC" id="fig|179408.3.peg.3556"/>
<accession>K9VJ77</accession>
<reference evidence="3 4" key="1">
    <citation type="submission" date="2012-05" db="EMBL/GenBank/DDBJ databases">
        <title>Finished chromosome of genome of Oscillatoria sp. PCC 7112.</title>
        <authorList>
            <consortium name="US DOE Joint Genome Institute"/>
            <person name="Gugger M."/>
            <person name="Coursin T."/>
            <person name="Rippka R."/>
            <person name="Tandeau De Marsac N."/>
            <person name="Huntemann M."/>
            <person name="Wei C.-L."/>
            <person name="Han J."/>
            <person name="Detter J.C."/>
            <person name="Han C."/>
            <person name="Tapia R."/>
            <person name="Davenport K."/>
            <person name="Daligault H."/>
            <person name="Erkkila T."/>
            <person name="Gu W."/>
            <person name="Munk A.C.C."/>
            <person name="Teshima H."/>
            <person name="Xu Y."/>
            <person name="Chain P."/>
            <person name="Chen A."/>
            <person name="Krypides N."/>
            <person name="Mavromatis K."/>
            <person name="Markowitz V."/>
            <person name="Szeto E."/>
            <person name="Ivanova N."/>
            <person name="Mikhailova N."/>
            <person name="Ovchinnikova G."/>
            <person name="Pagani I."/>
            <person name="Pati A."/>
            <person name="Goodwin L."/>
            <person name="Peters L."/>
            <person name="Pitluck S."/>
            <person name="Woyke T."/>
            <person name="Kerfeld C."/>
        </authorList>
    </citation>
    <scope>NUCLEOTIDE SEQUENCE [LARGE SCALE GENOMIC DNA]</scope>
    <source>
        <strain evidence="3 4">PCC 7112</strain>
    </source>
</reference>
<feature type="domain" description="CRISPR type III-associated protein" evidence="2">
    <location>
        <begin position="20"/>
        <end position="231"/>
    </location>
</feature>
<dbReference type="PANTHER" id="PTHR35579">
    <property type="entry name" value="CRISPR SYSTEM CMS ENDORIBONUCLEASE CSM3"/>
    <property type="match status" value="1"/>
</dbReference>
<evidence type="ECO:0000256" key="1">
    <source>
        <dbReference type="ARBA" id="ARBA00023118"/>
    </source>
</evidence>
<dbReference type="Proteomes" id="UP000010478">
    <property type="component" value="Chromosome"/>
</dbReference>
<dbReference type="AlphaFoldDB" id="K9VJ77"/>
<dbReference type="RefSeq" id="WP_015176583.1">
    <property type="nucleotide sequence ID" value="NC_019729.1"/>
</dbReference>
<proteinExistence type="predicted"/>
<evidence type="ECO:0000259" key="2">
    <source>
        <dbReference type="Pfam" id="PF03787"/>
    </source>
</evidence>
<dbReference type="Pfam" id="PF03787">
    <property type="entry name" value="RAMPs"/>
    <property type="match status" value="1"/>
</dbReference>
<dbReference type="GO" id="GO:0051607">
    <property type="term" value="P:defense response to virus"/>
    <property type="evidence" value="ECO:0007669"/>
    <property type="project" value="UniProtKB-KW"/>
</dbReference>
<sequence>MHKRFVNHCTIALTIIPDGPILIKSGEEGGGADPTKPAMEFVETYHAGGKSIYLPGSSLKGAIRAHAERIVRTIGRDKRSSSDDGFTLWASDPLSEDKRNNPNHYLEDWKKANKNHHNPGQEIYKQSCFVSQMFGNTSVASRVRIEDAYPDKDKPKPKLEERNGVAIDRVFGSVAVGPFNYQVCTAGEFRTKIHLKNFSLAQLGLIGLVLRDLNDGWFGIGFAKSRGLGTVTVKYNEAVVQYPGCELDRDNRQIKQILQPGRWGHAFLLGAGEFLDTEEAANYGFSKPDREQTPIAAEPMDLGFGVQLKWQGDGETGVPNLFKCAVCAWSKLLTGAAA</sequence>
<dbReference type="HOGENOM" id="CLU_076566_0_0_3"/>
<dbReference type="OrthoDB" id="5242922at2"/>
<dbReference type="eggNOG" id="COG1337">
    <property type="taxonomic scope" value="Bacteria"/>
</dbReference>
<dbReference type="KEGG" id="oni:Osc7112_2900"/>
<evidence type="ECO:0000313" key="4">
    <source>
        <dbReference type="Proteomes" id="UP000010478"/>
    </source>
</evidence>
<name>K9VJ77_9CYAN</name>
<keyword evidence="4" id="KW-1185">Reference proteome</keyword>